<evidence type="ECO:0000313" key="2">
    <source>
        <dbReference type="EMBL" id="PHT67158.1"/>
    </source>
</evidence>
<keyword evidence="1" id="KW-0472">Membrane</keyword>
<evidence type="ECO:0000313" key="3">
    <source>
        <dbReference type="Proteomes" id="UP000222542"/>
    </source>
</evidence>
<reference evidence="2 3" key="2">
    <citation type="journal article" date="2017" name="Genome Biol.">
        <title>New reference genome sequences of hot pepper reveal the massive evolution of plant disease-resistance genes by retroduplication.</title>
        <authorList>
            <person name="Kim S."/>
            <person name="Park J."/>
            <person name="Yeom S.I."/>
            <person name="Kim Y.M."/>
            <person name="Seo E."/>
            <person name="Kim K.T."/>
            <person name="Kim M.S."/>
            <person name="Lee J.M."/>
            <person name="Cheong K."/>
            <person name="Shin H.S."/>
            <person name="Kim S.B."/>
            <person name="Han K."/>
            <person name="Lee J."/>
            <person name="Park M."/>
            <person name="Lee H.A."/>
            <person name="Lee H.Y."/>
            <person name="Lee Y."/>
            <person name="Oh S."/>
            <person name="Lee J.H."/>
            <person name="Choi E."/>
            <person name="Choi E."/>
            <person name="Lee S.E."/>
            <person name="Jeon J."/>
            <person name="Kim H."/>
            <person name="Choi G."/>
            <person name="Song H."/>
            <person name="Lee J."/>
            <person name="Lee S.C."/>
            <person name="Kwon J.K."/>
            <person name="Lee H.Y."/>
            <person name="Koo N."/>
            <person name="Hong Y."/>
            <person name="Kim R.W."/>
            <person name="Kang W.H."/>
            <person name="Huh J.H."/>
            <person name="Kang B.C."/>
            <person name="Yang T.J."/>
            <person name="Lee Y.H."/>
            <person name="Bennetzen J.L."/>
            <person name="Choi D."/>
        </authorList>
    </citation>
    <scope>NUCLEOTIDE SEQUENCE [LARGE SCALE GENOMIC DNA]</scope>
    <source>
        <strain evidence="3">cv. CM334</strain>
    </source>
</reference>
<keyword evidence="1" id="KW-1133">Transmembrane helix</keyword>
<dbReference type="Gramene" id="PHT67158">
    <property type="protein sequence ID" value="PHT67158"/>
    <property type="gene ID" value="T459_31583"/>
</dbReference>
<feature type="transmembrane region" description="Helical" evidence="1">
    <location>
        <begin position="20"/>
        <end position="40"/>
    </location>
</feature>
<comment type="caution">
    <text evidence="2">The sequence shown here is derived from an EMBL/GenBank/DDBJ whole genome shotgun (WGS) entry which is preliminary data.</text>
</comment>
<name>A0A2G2YBM8_CAPAN</name>
<proteinExistence type="predicted"/>
<dbReference type="AlphaFoldDB" id="A0A2G2YBM8"/>
<dbReference type="Proteomes" id="UP000222542">
    <property type="component" value="Unassembled WGS sequence"/>
</dbReference>
<keyword evidence="1" id="KW-0812">Transmembrane</keyword>
<protein>
    <submittedName>
        <fullName evidence="2">Uncharacterized protein</fullName>
    </submittedName>
</protein>
<reference evidence="2 3" key="1">
    <citation type="journal article" date="2014" name="Nat. Genet.">
        <title>Genome sequence of the hot pepper provides insights into the evolution of pungency in Capsicum species.</title>
        <authorList>
            <person name="Kim S."/>
            <person name="Park M."/>
            <person name="Yeom S.I."/>
            <person name="Kim Y.M."/>
            <person name="Lee J.M."/>
            <person name="Lee H.A."/>
            <person name="Seo E."/>
            <person name="Choi J."/>
            <person name="Cheong K."/>
            <person name="Kim K.T."/>
            <person name="Jung K."/>
            <person name="Lee G.W."/>
            <person name="Oh S.K."/>
            <person name="Bae C."/>
            <person name="Kim S.B."/>
            <person name="Lee H.Y."/>
            <person name="Kim S.Y."/>
            <person name="Kim M.S."/>
            <person name="Kang B.C."/>
            <person name="Jo Y.D."/>
            <person name="Yang H.B."/>
            <person name="Jeong H.J."/>
            <person name="Kang W.H."/>
            <person name="Kwon J.K."/>
            <person name="Shin C."/>
            <person name="Lim J.Y."/>
            <person name="Park J.H."/>
            <person name="Huh J.H."/>
            <person name="Kim J.S."/>
            <person name="Kim B.D."/>
            <person name="Cohen O."/>
            <person name="Paran I."/>
            <person name="Suh M.C."/>
            <person name="Lee S.B."/>
            <person name="Kim Y.K."/>
            <person name="Shin Y."/>
            <person name="Noh S.J."/>
            <person name="Park J."/>
            <person name="Seo Y.S."/>
            <person name="Kwon S.Y."/>
            <person name="Kim H.A."/>
            <person name="Park J.M."/>
            <person name="Kim H.J."/>
            <person name="Choi S.B."/>
            <person name="Bosland P.W."/>
            <person name="Reeves G."/>
            <person name="Jo S.H."/>
            <person name="Lee B.W."/>
            <person name="Cho H.T."/>
            <person name="Choi H.S."/>
            <person name="Lee M.S."/>
            <person name="Yu Y."/>
            <person name="Do Choi Y."/>
            <person name="Park B.S."/>
            <person name="van Deynze A."/>
            <person name="Ashrafi H."/>
            <person name="Hill T."/>
            <person name="Kim W.T."/>
            <person name="Pai H.S."/>
            <person name="Ahn H.K."/>
            <person name="Yeam I."/>
            <person name="Giovannoni J.J."/>
            <person name="Rose J.K."/>
            <person name="Sorensen I."/>
            <person name="Lee S.J."/>
            <person name="Kim R.W."/>
            <person name="Choi I.Y."/>
            <person name="Choi B.S."/>
            <person name="Lim J.S."/>
            <person name="Lee Y.H."/>
            <person name="Choi D."/>
        </authorList>
    </citation>
    <scope>NUCLEOTIDE SEQUENCE [LARGE SCALE GENOMIC DNA]</scope>
    <source>
        <strain evidence="3">cv. CM334</strain>
    </source>
</reference>
<gene>
    <name evidence="2" type="ORF">T459_31583</name>
</gene>
<dbReference type="EMBL" id="AYRZ02000012">
    <property type="protein sequence ID" value="PHT67158.1"/>
    <property type="molecule type" value="Genomic_DNA"/>
</dbReference>
<dbReference type="OMA" id="VAMIQYT"/>
<sequence>MHVLDQDSNSTFLSEFDWKAVLMGYACGLSIGFSLAYFMLSAQNTNWLSRIAEELENRIIMRRRKKQRGR</sequence>
<evidence type="ECO:0000256" key="1">
    <source>
        <dbReference type="SAM" id="Phobius"/>
    </source>
</evidence>
<accession>A0A2G2YBM8</accession>
<keyword evidence="3" id="KW-1185">Reference proteome</keyword>
<organism evidence="2 3">
    <name type="scientific">Capsicum annuum</name>
    <name type="common">Capsicum pepper</name>
    <dbReference type="NCBI Taxonomy" id="4072"/>
    <lineage>
        <taxon>Eukaryota</taxon>
        <taxon>Viridiplantae</taxon>
        <taxon>Streptophyta</taxon>
        <taxon>Embryophyta</taxon>
        <taxon>Tracheophyta</taxon>
        <taxon>Spermatophyta</taxon>
        <taxon>Magnoliopsida</taxon>
        <taxon>eudicotyledons</taxon>
        <taxon>Gunneridae</taxon>
        <taxon>Pentapetalae</taxon>
        <taxon>asterids</taxon>
        <taxon>lamiids</taxon>
        <taxon>Solanales</taxon>
        <taxon>Solanaceae</taxon>
        <taxon>Solanoideae</taxon>
        <taxon>Capsiceae</taxon>
        <taxon>Capsicum</taxon>
    </lineage>
</organism>